<dbReference type="InterPro" id="IPR017592">
    <property type="entry name" value="Pilus_assmbl_Flp-typ_CpaB"/>
</dbReference>
<keyword evidence="1" id="KW-1133">Transmembrane helix</keyword>
<feature type="transmembrane region" description="Helical" evidence="1">
    <location>
        <begin position="6"/>
        <end position="25"/>
    </location>
</feature>
<evidence type="ECO:0000313" key="4">
    <source>
        <dbReference type="Proteomes" id="UP000248330"/>
    </source>
</evidence>
<evidence type="ECO:0000313" key="3">
    <source>
        <dbReference type="EMBL" id="PXV70239.1"/>
    </source>
</evidence>
<evidence type="ECO:0000259" key="2">
    <source>
        <dbReference type="SMART" id="SM00858"/>
    </source>
</evidence>
<keyword evidence="4" id="KW-1185">Reference proteome</keyword>
<organism evidence="3 4">
    <name type="scientific">Sinimarinibacterium flocculans</name>
    <dbReference type="NCBI Taxonomy" id="985250"/>
    <lineage>
        <taxon>Bacteria</taxon>
        <taxon>Pseudomonadati</taxon>
        <taxon>Pseudomonadota</taxon>
        <taxon>Gammaproteobacteria</taxon>
        <taxon>Nevskiales</taxon>
        <taxon>Nevskiaceae</taxon>
        <taxon>Sinimarinibacterium</taxon>
    </lineage>
</organism>
<dbReference type="InterPro" id="IPR013974">
    <property type="entry name" value="SAF"/>
</dbReference>
<dbReference type="InterPro" id="IPR031571">
    <property type="entry name" value="RcpC_dom"/>
</dbReference>
<dbReference type="SMART" id="SM00858">
    <property type="entry name" value="SAF"/>
    <property type="match status" value="1"/>
</dbReference>
<dbReference type="Pfam" id="PF08666">
    <property type="entry name" value="SAF"/>
    <property type="match status" value="1"/>
</dbReference>
<name>A0A318EHH4_9GAMM</name>
<proteinExistence type="predicted"/>
<feature type="domain" description="SAF" evidence="2">
    <location>
        <begin position="50"/>
        <end position="110"/>
    </location>
</feature>
<evidence type="ECO:0000256" key="1">
    <source>
        <dbReference type="SAM" id="Phobius"/>
    </source>
</evidence>
<dbReference type="AlphaFoldDB" id="A0A318EHH4"/>
<keyword evidence="1" id="KW-0472">Membrane</keyword>
<dbReference type="RefSeq" id="WP_110263926.1">
    <property type="nucleotide sequence ID" value="NZ_CAWNXA010000002.1"/>
</dbReference>
<dbReference type="EMBL" id="QICN01000002">
    <property type="protein sequence ID" value="PXV70239.1"/>
    <property type="molecule type" value="Genomic_DNA"/>
</dbReference>
<dbReference type="OrthoDB" id="146902at2"/>
<dbReference type="CDD" id="cd11614">
    <property type="entry name" value="SAF_CpaB_FlgA_like"/>
    <property type="match status" value="1"/>
</dbReference>
<dbReference type="Proteomes" id="UP000248330">
    <property type="component" value="Unassembled WGS sequence"/>
</dbReference>
<sequence>MSSTTLKIVAVVAVLLAIVLAFVGFRISRDYAEQAQQAQQQVAQQEVKQTLAVVALKPLAAYRPIARDAVALVPVSVVPADPYDSIEDVVNKVPLVDIDAGAPVTQRYFKEGNVLARIIPPGYQAVSVEVNDVIAVGGFVRPGDIVDVLLYLRGGTGLDQPQSRVLLEGARVLAYQERIIDRPEGVQDDNNQRSRQRTAVLAVAEDQTTKLMLGSSLGELRLALHSQAEPLAGDVAQAAGEAQVPGRVSAKSPDKAIGLAELGRLKPPSQDRPRPRVEILRGGAREIVTTN</sequence>
<protein>
    <submittedName>
        <fullName evidence="3">Pilus assembly protein CpaB</fullName>
    </submittedName>
</protein>
<keyword evidence="1" id="KW-0812">Transmembrane</keyword>
<comment type="caution">
    <text evidence="3">The sequence shown here is derived from an EMBL/GenBank/DDBJ whole genome shotgun (WGS) entry which is preliminary data.</text>
</comment>
<dbReference type="NCBIfam" id="TIGR03177">
    <property type="entry name" value="pilus_cpaB"/>
    <property type="match status" value="1"/>
</dbReference>
<accession>A0A318EHH4</accession>
<gene>
    <name evidence="3" type="ORF">C8D93_10291</name>
</gene>
<dbReference type="Pfam" id="PF16976">
    <property type="entry name" value="RcpC"/>
    <property type="match status" value="1"/>
</dbReference>
<reference evidence="3 4" key="1">
    <citation type="submission" date="2018-04" db="EMBL/GenBank/DDBJ databases">
        <title>Genomic Encyclopedia of Type Strains, Phase IV (KMG-IV): sequencing the most valuable type-strain genomes for metagenomic binning, comparative biology and taxonomic classification.</title>
        <authorList>
            <person name="Goeker M."/>
        </authorList>
    </citation>
    <scope>NUCLEOTIDE SEQUENCE [LARGE SCALE GENOMIC DNA]</scope>
    <source>
        <strain evidence="3 4">DSM 104150</strain>
    </source>
</reference>